<sequence>FQTLKNMDKVNDIKHERGFTFDQEKATAYADWDLTNRISSNAMLAKFIDIVDKNIKELSEKTESAGKTCSSSHGTTGNVIKNVLDVGCGSGALLDHVISRVNLRSTENLYFHGTDLSDVMIKIAKQQYEENACSNKIVRNFSQQDMHNLAEIDDKSVDFMFSCHVLHFTENVKELSTHIASKMKSGGRLTALLIGSEPKEGRKFPSAYLADKWIPISLPIGVVKSYGHTVNEWVSAMKEAGFTVSEVLSENCNYLIAEGYIFKDDIDLIQILIEAVFN</sequence>
<evidence type="ECO:0000259" key="1">
    <source>
        <dbReference type="Pfam" id="PF08241"/>
    </source>
</evidence>
<dbReference type="AlphaFoldDB" id="A0AAV2SUI4"/>
<dbReference type="Pfam" id="PF08241">
    <property type="entry name" value="Methyltransf_11"/>
    <property type="match status" value="1"/>
</dbReference>
<dbReference type="GO" id="GO:0008757">
    <property type="term" value="F:S-adenosylmethionine-dependent methyltransferase activity"/>
    <property type="evidence" value="ECO:0007669"/>
    <property type="project" value="InterPro"/>
</dbReference>
<reference evidence="2 3" key="1">
    <citation type="submission" date="2024-05" db="EMBL/GenBank/DDBJ databases">
        <authorList>
            <person name="Wallberg A."/>
        </authorList>
    </citation>
    <scope>NUCLEOTIDE SEQUENCE [LARGE SCALE GENOMIC DNA]</scope>
</reference>
<keyword evidence="3" id="KW-1185">Reference proteome</keyword>
<name>A0AAV2SUI4_MEGNR</name>
<organism evidence="2 3">
    <name type="scientific">Meganyctiphanes norvegica</name>
    <name type="common">Northern krill</name>
    <name type="synonym">Thysanopoda norvegica</name>
    <dbReference type="NCBI Taxonomy" id="48144"/>
    <lineage>
        <taxon>Eukaryota</taxon>
        <taxon>Metazoa</taxon>
        <taxon>Ecdysozoa</taxon>
        <taxon>Arthropoda</taxon>
        <taxon>Crustacea</taxon>
        <taxon>Multicrustacea</taxon>
        <taxon>Malacostraca</taxon>
        <taxon>Eumalacostraca</taxon>
        <taxon>Eucarida</taxon>
        <taxon>Euphausiacea</taxon>
        <taxon>Euphausiidae</taxon>
        <taxon>Meganyctiphanes</taxon>
    </lineage>
</organism>
<feature type="domain" description="Methyltransferase type 11" evidence="1">
    <location>
        <begin position="84"/>
        <end position="189"/>
    </location>
</feature>
<dbReference type="PANTHER" id="PTHR43861">
    <property type="entry name" value="TRANS-ACONITATE 2-METHYLTRANSFERASE-RELATED"/>
    <property type="match status" value="1"/>
</dbReference>
<dbReference type="EMBL" id="CAXKWB010135714">
    <property type="protein sequence ID" value="CAL4244323.1"/>
    <property type="molecule type" value="Genomic_DNA"/>
</dbReference>
<protein>
    <recommendedName>
        <fullName evidence="1">Methyltransferase type 11 domain-containing protein</fullName>
    </recommendedName>
</protein>
<feature type="non-terminal residue" evidence="2">
    <location>
        <position position="1"/>
    </location>
</feature>
<comment type="caution">
    <text evidence="2">The sequence shown here is derived from an EMBL/GenBank/DDBJ whole genome shotgun (WGS) entry which is preliminary data.</text>
</comment>
<evidence type="ECO:0000313" key="2">
    <source>
        <dbReference type="EMBL" id="CAL4244323.1"/>
    </source>
</evidence>
<dbReference type="Gene3D" id="3.40.50.150">
    <property type="entry name" value="Vaccinia Virus protein VP39"/>
    <property type="match status" value="1"/>
</dbReference>
<dbReference type="CDD" id="cd02440">
    <property type="entry name" value="AdoMet_MTases"/>
    <property type="match status" value="1"/>
</dbReference>
<dbReference type="PANTHER" id="PTHR43861:SF1">
    <property type="entry name" value="TRANS-ACONITATE 2-METHYLTRANSFERASE"/>
    <property type="match status" value="1"/>
</dbReference>
<proteinExistence type="predicted"/>
<accession>A0AAV2SUI4</accession>
<dbReference type="InterPro" id="IPR029063">
    <property type="entry name" value="SAM-dependent_MTases_sf"/>
</dbReference>
<dbReference type="InterPro" id="IPR013216">
    <property type="entry name" value="Methyltransf_11"/>
</dbReference>
<dbReference type="SUPFAM" id="SSF53335">
    <property type="entry name" value="S-adenosyl-L-methionine-dependent methyltransferases"/>
    <property type="match status" value="1"/>
</dbReference>
<evidence type="ECO:0000313" key="3">
    <source>
        <dbReference type="Proteomes" id="UP001497623"/>
    </source>
</evidence>
<dbReference type="Proteomes" id="UP001497623">
    <property type="component" value="Unassembled WGS sequence"/>
</dbReference>
<gene>
    <name evidence="2" type="ORF">MNOR_LOCUS40932</name>
</gene>